<dbReference type="NCBIfam" id="TIGR02937">
    <property type="entry name" value="sigma70-ECF"/>
    <property type="match status" value="1"/>
</dbReference>
<proteinExistence type="inferred from homology"/>
<dbReference type="EMBL" id="BAAAHH010000070">
    <property type="protein sequence ID" value="GAA0969943.1"/>
    <property type="molecule type" value="Genomic_DNA"/>
</dbReference>
<keyword evidence="3" id="KW-0731">Sigma factor</keyword>
<keyword evidence="5" id="KW-0804">Transcription</keyword>
<dbReference type="PANTHER" id="PTHR43133">
    <property type="entry name" value="RNA POLYMERASE ECF-TYPE SIGMA FACTO"/>
    <property type="match status" value="1"/>
</dbReference>
<sequence length="167" mass="18392">MAEEEAFRRFVAERSAALLRLAYLLTADRAGAEDLVQNALVKAYLRWRNIESNPEAYVRRVLVTVAADERRRAHRRHETAMEALPETADGADPYAGVDGNVRLRSALASLPARQRAAVVLRHWVGLEVAEVAELLGCSAGTVRSQTLRGLEKLREAYGVAVEGEARG</sequence>
<evidence type="ECO:0000259" key="6">
    <source>
        <dbReference type="Pfam" id="PF04542"/>
    </source>
</evidence>
<dbReference type="InterPro" id="IPR039425">
    <property type="entry name" value="RNA_pol_sigma-70-like"/>
</dbReference>
<feature type="domain" description="RNA polymerase sigma-70 region 2" evidence="6">
    <location>
        <begin position="16"/>
        <end position="75"/>
    </location>
</feature>
<feature type="domain" description="RNA polymerase sigma factor 70 region 4 type 2" evidence="7">
    <location>
        <begin position="102"/>
        <end position="153"/>
    </location>
</feature>
<comment type="similarity">
    <text evidence="1">Belongs to the sigma-70 factor family. ECF subfamily.</text>
</comment>
<dbReference type="SUPFAM" id="SSF88946">
    <property type="entry name" value="Sigma2 domain of RNA polymerase sigma factors"/>
    <property type="match status" value="1"/>
</dbReference>
<dbReference type="InterPro" id="IPR013325">
    <property type="entry name" value="RNA_pol_sigma_r2"/>
</dbReference>
<comment type="caution">
    <text evidence="8">The sequence shown here is derived from an EMBL/GenBank/DDBJ whole genome shotgun (WGS) entry which is preliminary data.</text>
</comment>
<gene>
    <name evidence="8" type="ORF">GCM10009550_77150</name>
</gene>
<evidence type="ECO:0000256" key="3">
    <source>
        <dbReference type="ARBA" id="ARBA00023082"/>
    </source>
</evidence>
<accession>A0ABN1S1K9</accession>
<dbReference type="InterPro" id="IPR014325">
    <property type="entry name" value="RNA_pol_sigma-E_actinobac"/>
</dbReference>
<evidence type="ECO:0000256" key="1">
    <source>
        <dbReference type="ARBA" id="ARBA00010641"/>
    </source>
</evidence>
<evidence type="ECO:0000256" key="2">
    <source>
        <dbReference type="ARBA" id="ARBA00023015"/>
    </source>
</evidence>
<keyword evidence="2" id="KW-0805">Transcription regulation</keyword>
<reference evidence="8 9" key="1">
    <citation type="journal article" date="2019" name="Int. J. Syst. Evol. Microbiol.">
        <title>The Global Catalogue of Microorganisms (GCM) 10K type strain sequencing project: providing services to taxonomists for standard genome sequencing and annotation.</title>
        <authorList>
            <consortium name="The Broad Institute Genomics Platform"/>
            <consortium name="The Broad Institute Genome Sequencing Center for Infectious Disease"/>
            <person name="Wu L."/>
            <person name="Ma J."/>
        </authorList>
    </citation>
    <scope>NUCLEOTIDE SEQUENCE [LARGE SCALE GENOMIC DNA]</scope>
    <source>
        <strain evidence="8 9">JCM 10696</strain>
    </source>
</reference>
<dbReference type="InterPro" id="IPR013324">
    <property type="entry name" value="RNA_pol_sigma_r3/r4-like"/>
</dbReference>
<dbReference type="Gene3D" id="1.10.10.10">
    <property type="entry name" value="Winged helix-like DNA-binding domain superfamily/Winged helix DNA-binding domain"/>
    <property type="match status" value="1"/>
</dbReference>
<keyword evidence="4" id="KW-0238">DNA-binding</keyword>
<evidence type="ECO:0000313" key="9">
    <source>
        <dbReference type="Proteomes" id="UP001500665"/>
    </source>
</evidence>
<evidence type="ECO:0000256" key="5">
    <source>
        <dbReference type="ARBA" id="ARBA00023163"/>
    </source>
</evidence>
<dbReference type="Pfam" id="PF08281">
    <property type="entry name" value="Sigma70_r4_2"/>
    <property type="match status" value="1"/>
</dbReference>
<dbReference type="SUPFAM" id="SSF88659">
    <property type="entry name" value="Sigma3 and sigma4 domains of RNA polymerase sigma factors"/>
    <property type="match status" value="1"/>
</dbReference>
<dbReference type="InterPro" id="IPR014284">
    <property type="entry name" value="RNA_pol_sigma-70_dom"/>
</dbReference>
<dbReference type="RefSeq" id="WP_344247713.1">
    <property type="nucleotide sequence ID" value="NZ_BAAAHH010000070.1"/>
</dbReference>
<name>A0ABN1S1K9_9ACTN</name>
<dbReference type="NCBIfam" id="TIGR02983">
    <property type="entry name" value="SigE-fam_strep"/>
    <property type="match status" value="1"/>
</dbReference>
<dbReference type="InterPro" id="IPR007627">
    <property type="entry name" value="RNA_pol_sigma70_r2"/>
</dbReference>
<dbReference type="InterPro" id="IPR036388">
    <property type="entry name" value="WH-like_DNA-bd_sf"/>
</dbReference>
<evidence type="ECO:0000259" key="7">
    <source>
        <dbReference type="Pfam" id="PF08281"/>
    </source>
</evidence>
<evidence type="ECO:0000256" key="4">
    <source>
        <dbReference type="ARBA" id="ARBA00023125"/>
    </source>
</evidence>
<dbReference type="Pfam" id="PF04542">
    <property type="entry name" value="Sigma70_r2"/>
    <property type="match status" value="1"/>
</dbReference>
<organism evidence="8 9">
    <name type="scientific">Actinocorallia libanotica</name>
    <dbReference type="NCBI Taxonomy" id="46162"/>
    <lineage>
        <taxon>Bacteria</taxon>
        <taxon>Bacillati</taxon>
        <taxon>Actinomycetota</taxon>
        <taxon>Actinomycetes</taxon>
        <taxon>Streptosporangiales</taxon>
        <taxon>Thermomonosporaceae</taxon>
        <taxon>Actinocorallia</taxon>
    </lineage>
</organism>
<dbReference type="Gene3D" id="1.10.1740.10">
    <property type="match status" value="1"/>
</dbReference>
<evidence type="ECO:0000313" key="8">
    <source>
        <dbReference type="EMBL" id="GAA0969943.1"/>
    </source>
</evidence>
<dbReference type="CDD" id="cd06171">
    <property type="entry name" value="Sigma70_r4"/>
    <property type="match status" value="1"/>
</dbReference>
<protein>
    <submittedName>
        <fullName evidence="8">SigE family RNA polymerase sigma factor</fullName>
    </submittedName>
</protein>
<dbReference type="InterPro" id="IPR013249">
    <property type="entry name" value="RNA_pol_sigma70_r4_t2"/>
</dbReference>
<keyword evidence="9" id="KW-1185">Reference proteome</keyword>
<dbReference type="PANTHER" id="PTHR43133:SF50">
    <property type="entry name" value="ECF RNA POLYMERASE SIGMA FACTOR SIGM"/>
    <property type="match status" value="1"/>
</dbReference>
<dbReference type="Proteomes" id="UP001500665">
    <property type="component" value="Unassembled WGS sequence"/>
</dbReference>